<dbReference type="GO" id="GO:0000209">
    <property type="term" value="P:protein polyubiquitination"/>
    <property type="evidence" value="ECO:0007669"/>
    <property type="project" value="InterPro"/>
</dbReference>
<evidence type="ECO:0000259" key="4">
    <source>
        <dbReference type="Pfam" id="PF04710"/>
    </source>
</evidence>
<keyword evidence="2" id="KW-0597">Phosphoprotein</keyword>
<feature type="compositionally biased region" description="Polar residues" evidence="3">
    <location>
        <begin position="22"/>
        <end position="31"/>
    </location>
</feature>
<organism evidence="6">
    <name type="scientific">Aureoumbra lagunensis</name>
    <dbReference type="NCBI Taxonomy" id="44058"/>
    <lineage>
        <taxon>Eukaryota</taxon>
        <taxon>Sar</taxon>
        <taxon>Stramenopiles</taxon>
        <taxon>Ochrophyta</taxon>
        <taxon>Pelagophyceae</taxon>
        <taxon>Pelagomonadales</taxon>
        <taxon>Aureoumbra</taxon>
    </lineage>
</organism>
<accession>A0A7S3K112</accession>
<dbReference type="GO" id="GO:0008592">
    <property type="term" value="P:regulation of Toll signaling pathway"/>
    <property type="evidence" value="ECO:0007669"/>
    <property type="project" value="InterPro"/>
</dbReference>
<dbReference type="AlphaFoldDB" id="A0A7S3K112"/>
<gene>
    <name evidence="6" type="ORF">ALAG00032_LOCUS12371</name>
</gene>
<feature type="compositionally biased region" description="Basic and acidic residues" evidence="3">
    <location>
        <begin position="86"/>
        <end position="95"/>
    </location>
</feature>
<sequence>MLQRLRSLGGSSRSTGERTSQDGTSSPQQQPRRGVSFRRRIPNADDRSRDDQRRRVSSRSQVSNQSEARRQIRQRNNIIQRTNNVRTERGAKEDTGVQGSLEIVNHAPHAEAKIENVTEEDNFDNTDTEKESIKLESNAKNNEKLAVEEDGSSEHFRMPELDEWITERDAKEYAAKCIDICARVQRHEMENYGAKELTGLCTQLEFDAIARAKYAKLFEDNALDGWVFLEIVDWEDYSEIGIAKPHAVALCAVAKGVRGDFGYAMPRPSPSTLARDDRLRTRAGIRLTCQEEDALRMADIMAKEPQGIGSVYGQLVVLGYKEYRVEGSTWHPVGPRNEKFELRRRKRANGIRRSRAYVLQDSDITEKKNLTKRSTEASHSVTMNVAASKEPDTGRITQSSKRVTVEYIPDAREDMFQLGRMIVPQNDFVVRGPLHLDSGGVLCGPVSRYACRITCSRLPPFHCKLYAAGFNNERDIFLSEMAPKWQLKPDEIAADDLDAIEQKEKQIQLQQEYNGTIEKNKNMNASSQMSSSQPKNKDTIGCQWDALTTFGVRIWKPEIGAWREVSVHGGVHEPRQRADVAGARYPDENSTLTDGTIIDLAGIQLLFESADSMRNHDTVHYKPTVPADETRPSEESVVNNEQEEHKSPSNDRYLSAPDRIVARFNARRPQCPVQLHTIRLEYDEEKRKALSKDRTPYIFPACGHVHAYAPELRGAPCPLCRTRGPFVELKLEWEPAICDEEPEVAFNPCGHIISERVARKWSNLALPDNAPPNARYRPICPFCAKPLKTDARHSDQPYNKILFQSQAPGTGDNDDDSQAGEHASFNTESFGDLHLGDGKRDAV</sequence>
<evidence type="ECO:0000256" key="1">
    <source>
        <dbReference type="ARBA" id="ARBA00005639"/>
    </source>
</evidence>
<dbReference type="Pfam" id="PF20723">
    <property type="entry name" value="Pellino_RING"/>
    <property type="match status" value="1"/>
</dbReference>
<dbReference type="PANTHER" id="PTHR12098:SF2">
    <property type="entry name" value="PROTEIN PELLINO"/>
    <property type="match status" value="1"/>
</dbReference>
<dbReference type="PANTHER" id="PTHR12098">
    <property type="entry name" value="E3 UBIQUITIN-PROTEIN LIGASE PELLINO-RELATED"/>
    <property type="match status" value="1"/>
</dbReference>
<proteinExistence type="inferred from homology"/>
<feature type="compositionally biased region" description="Low complexity" evidence="3">
    <location>
        <begin position="1"/>
        <end position="14"/>
    </location>
</feature>
<evidence type="ECO:0000313" key="6">
    <source>
        <dbReference type="EMBL" id="CAE0371589.1"/>
    </source>
</evidence>
<protein>
    <submittedName>
        <fullName evidence="6">Uncharacterized protein</fullName>
    </submittedName>
</protein>
<feature type="region of interest" description="Disordered" evidence="3">
    <location>
        <begin position="622"/>
        <end position="653"/>
    </location>
</feature>
<evidence type="ECO:0000256" key="3">
    <source>
        <dbReference type="SAM" id="MobiDB-lite"/>
    </source>
</evidence>
<reference evidence="6" key="1">
    <citation type="submission" date="2021-01" db="EMBL/GenBank/DDBJ databases">
        <authorList>
            <person name="Corre E."/>
            <person name="Pelletier E."/>
            <person name="Niang G."/>
            <person name="Scheremetjew M."/>
            <person name="Finn R."/>
            <person name="Kale V."/>
            <person name="Holt S."/>
            <person name="Cochrane G."/>
            <person name="Meng A."/>
            <person name="Brown T."/>
            <person name="Cohen L."/>
        </authorList>
    </citation>
    <scope>NUCLEOTIDE SEQUENCE</scope>
    <source>
        <strain evidence="6">CCMP1510</strain>
    </source>
</reference>
<evidence type="ECO:0000256" key="2">
    <source>
        <dbReference type="ARBA" id="ARBA00022553"/>
    </source>
</evidence>
<feature type="compositionally biased region" description="Basic and acidic residues" evidence="3">
    <location>
        <begin position="834"/>
        <end position="843"/>
    </location>
</feature>
<evidence type="ECO:0000259" key="5">
    <source>
        <dbReference type="Pfam" id="PF20723"/>
    </source>
</evidence>
<dbReference type="InterPro" id="IPR048334">
    <property type="entry name" value="Pellino_FHA"/>
</dbReference>
<dbReference type="InterPro" id="IPR006800">
    <property type="entry name" value="Pellino_fam"/>
</dbReference>
<feature type="compositionally biased region" description="Basic and acidic residues" evidence="3">
    <location>
        <begin position="42"/>
        <end position="54"/>
    </location>
</feature>
<feature type="domain" description="Pellino FHA" evidence="4">
    <location>
        <begin position="311"/>
        <end position="492"/>
    </location>
</feature>
<name>A0A7S3K112_9STRA</name>
<dbReference type="EMBL" id="HBIJ01018795">
    <property type="protein sequence ID" value="CAE0371589.1"/>
    <property type="molecule type" value="Transcribed_RNA"/>
</dbReference>
<comment type="similarity">
    <text evidence="1">Belongs to the pellino family.</text>
</comment>
<feature type="compositionally biased region" description="Low complexity" evidence="3">
    <location>
        <begin position="74"/>
        <end position="85"/>
    </location>
</feature>
<feature type="domain" description="Pellino FHA" evidence="4">
    <location>
        <begin position="543"/>
        <end position="618"/>
    </location>
</feature>
<feature type="domain" description="Pellino RING" evidence="5">
    <location>
        <begin position="665"/>
        <end position="805"/>
    </location>
</feature>
<dbReference type="GO" id="GO:0061630">
    <property type="term" value="F:ubiquitin protein ligase activity"/>
    <property type="evidence" value="ECO:0007669"/>
    <property type="project" value="InterPro"/>
</dbReference>
<feature type="region of interest" description="Disordered" evidence="3">
    <location>
        <begin position="804"/>
        <end position="843"/>
    </location>
</feature>
<dbReference type="InterPro" id="IPR048335">
    <property type="entry name" value="Pellino_RING"/>
</dbReference>
<feature type="region of interest" description="Disordered" evidence="3">
    <location>
        <begin position="1"/>
        <end position="97"/>
    </location>
</feature>
<dbReference type="Pfam" id="PF04710">
    <property type="entry name" value="Pellino_FHA"/>
    <property type="match status" value="2"/>
</dbReference>